<dbReference type="EMBL" id="LJYW01000001">
    <property type="protein sequence ID" value="KPL52434.1"/>
    <property type="molecule type" value="Genomic_DNA"/>
</dbReference>
<evidence type="ECO:0000256" key="1">
    <source>
        <dbReference type="SAM" id="Phobius"/>
    </source>
</evidence>
<dbReference type="InterPro" id="IPR008620">
    <property type="entry name" value="FixH"/>
</dbReference>
<evidence type="ECO:0008006" key="4">
    <source>
        <dbReference type="Google" id="ProtNLM"/>
    </source>
</evidence>
<comment type="caution">
    <text evidence="2">The sequence shown here is derived from an EMBL/GenBank/DDBJ whole genome shotgun (WGS) entry which is preliminary data.</text>
</comment>
<dbReference type="RefSeq" id="WP_054358597.1">
    <property type="nucleotide sequence ID" value="NZ_LJYW01000001.1"/>
</dbReference>
<feature type="transmembrane region" description="Helical" evidence="1">
    <location>
        <begin position="12"/>
        <end position="40"/>
    </location>
</feature>
<organism evidence="2 3">
    <name type="scientific">Prosthecodimorpha hirschii</name>
    <dbReference type="NCBI Taxonomy" id="665126"/>
    <lineage>
        <taxon>Bacteria</taxon>
        <taxon>Pseudomonadati</taxon>
        <taxon>Pseudomonadota</taxon>
        <taxon>Alphaproteobacteria</taxon>
        <taxon>Hyphomicrobiales</taxon>
        <taxon>Ancalomicrobiaceae</taxon>
        <taxon>Prosthecodimorpha</taxon>
    </lineage>
</organism>
<dbReference type="AlphaFoldDB" id="A0A0P6VPQ9"/>
<proteinExistence type="predicted"/>
<reference evidence="2 3" key="1">
    <citation type="submission" date="2015-09" db="EMBL/GenBank/DDBJ databases">
        <authorList>
            <person name="Jackson K.R."/>
            <person name="Lunt B.L."/>
            <person name="Fisher J.N.B."/>
            <person name="Gardner A.V."/>
            <person name="Bailey M.E."/>
            <person name="Deus L.M."/>
            <person name="Earl A.S."/>
            <person name="Gibby P.D."/>
            <person name="Hartmann K.A."/>
            <person name="Liu J.E."/>
            <person name="Manci A.M."/>
            <person name="Nielsen D.A."/>
            <person name="Solomon M.B."/>
            <person name="Breakwell D.P."/>
            <person name="Burnett S.H."/>
            <person name="Grose J.H."/>
        </authorList>
    </citation>
    <scope>NUCLEOTIDE SEQUENCE [LARGE SCALE GENOMIC DNA]</scope>
    <source>
        <strain evidence="2 3">16</strain>
    </source>
</reference>
<dbReference type="Proteomes" id="UP000048984">
    <property type="component" value="Unassembled WGS sequence"/>
</dbReference>
<reference evidence="2 3" key="2">
    <citation type="submission" date="2015-10" db="EMBL/GenBank/DDBJ databases">
        <title>Draft Genome Sequence of Prosthecomicrobium hirschii ATCC 27832.</title>
        <authorList>
            <person name="Daniel J."/>
            <person name="Givan S.A."/>
            <person name="Brun Y.V."/>
            <person name="Brown P.J."/>
        </authorList>
    </citation>
    <scope>NUCLEOTIDE SEQUENCE [LARGE SCALE GENOMIC DNA]</scope>
    <source>
        <strain evidence="2 3">16</strain>
    </source>
</reference>
<sequence>MSTNAETREFRLTGWHVLAICIAFFLSIFAANGALVYYALGSFPGVATDSPYRVSQTYNAEIAAANAQTARGWHVDATAKRDPDGHALVTVSARDAEGRPVTGVAFKAELQHPMNRAQDRKLVLGEVAGASGTFSGKVEDLPAGQWELVIEGDGKGGRLFLSQSRLILR</sequence>
<dbReference type="STRING" id="665126.ABB55_09530"/>
<dbReference type="Pfam" id="PF05751">
    <property type="entry name" value="FixH"/>
    <property type="match status" value="1"/>
</dbReference>
<evidence type="ECO:0000313" key="2">
    <source>
        <dbReference type="EMBL" id="KPL52434.1"/>
    </source>
</evidence>
<dbReference type="InterPro" id="IPR018037">
    <property type="entry name" value="FixH_proteobacterial"/>
</dbReference>
<keyword evidence="1" id="KW-1133">Transmembrane helix</keyword>
<protein>
    <recommendedName>
        <fullName evidence="4">Nitrogen fixation protein FixH</fullName>
    </recommendedName>
</protein>
<keyword evidence="3" id="KW-1185">Reference proteome</keyword>
<evidence type="ECO:0000313" key="3">
    <source>
        <dbReference type="Proteomes" id="UP000048984"/>
    </source>
</evidence>
<accession>A0A0P6VPQ9</accession>
<keyword evidence="1" id="KW-0472">Membrane</keyword>
<dbReference type="OrthoDB" id="1495896at2"/>
<name>A0A0P6VPQ9_9HYPH</name>
<gene>
    <name evidence="2" type="ORF">ABB55_09530</name>
</gene>
<dbReference type="PIRSF" id="PIRSF011386">
    <property type="entry name" value="FixH"/>
    <property type="match status" value="1"/>
</dbReference>
<keyword evidence="1" id="KW-0812">Transmembrane</keyword>